<reference evidence="3 4" key="1">
    <citation type="submission" date="2021-03" db="EMBL/GenBank/DDBJ databases">
        <title>Microbacterium pauli sp. nov., isolated from microfiltered milk.</title>
        <authorList>
            <person name="Bellassi P."/>
            <person name="Fontana A."/>
            <person name="Callegari M.L."/>
            <person name="Lorenzo M."/>
            <person name="Cappa F."/>
        </authorList>
    </citation>
    <scope>NUCLEOTIDE SEQUENCE [LARGE SCALE GENOMIC DNA]</scope>
    <source>
        <strain evidence="3 4">DSM 18909</strain>
    </source>
</reference>
<keyword evidence="2" id="KW-0812">Transmembrane</keyword>
<gene>
    <name evidence="3" type="ORF">J0P97_15015</name>
</gene>
<keyword evidence="4" id="KW-1185">Reference proteome</keyword>
<sequence length="255" mass="26674">MSSPPGLPDSRPEAPRSRSRMIVGIVIVAAVLAIAVVVSFALTRTSDSARPAPTSTASATPTASAAATPTPSASSTSPPASSATIDVNGDGFTLSGSAGETFSHTWAAPAAPAIAALTEAFGAAPTISEDLNDGNFHRGNFTVYSWPDFTFYDYLDTEGGKDRSEVDTPTYVSFSASSIGDIEITNEFGLRIGQTLDEVRQLAPDSGGDTVPPIFWFVRGRSTFYEDGVRSYGVQVDTDGEHVTSITYKFIATGL</sequence>
<protein>
    <submittedName>
        <fullName evidence="3">Uncharacterized protein</fullName>
    </submittedName>
</protein>
<feature type="region of interest" description="Disordered" evidence="1">
    <location>
        <begin position="47"/>
        <end position="88"/>
    </location>
</feature>
<dbReference type="EMBL" id="JAFLHG010000019">
    <property type="protein sequence ID" value="MBT8799368.1"/>
    <property type="molecule type" value="Genomic_DNA"/>
</dbReference>
<dbReference type="Proteomes" id="UP000740605">
    <property type="component" value="Unassembled WGS sequence"/>
</dbReference>
<keyword evidence="2" id="KW-0472">Membrane</keyword>
<feature type="transmembrane region" description="Helical" evidence="2">
    <location>
        <begin position="21"/>
        <end position="42"/>
    </location>
</feature>
<evidence type="ECO:0000256" key="1">
    <source>
        <dbReference type="SAM" id="MobiDB-lite"/>
    </source>
</evidence>
<organism evidence="3 4">
    <name type="scientific">Microbacterium flavum</name>
    <dbReference type="NCBI Taxonomy" id="415216"/>
    <lineage>
        <taxon>Bacteria</taxon>
        <taxon>Bacillati</taxon>
        <taxon>Actinomycetota</taxon>
        <taxon>Actinomycetes</taxon>
        <taxon>Micrococcales</taxon>
        <taxon>Microbacteriaceae</taxon>
        <taxon>Microbacterium</taxon>
    </lineage>
</organism>
<evidence type="ECO:0000313" key="4">
    <source>
        <dbReference type="Proteomes" id="UP000740605"/>
    </source>
</evidence>
<feature type="compositionally biased region" description="Low complexity" evidence="1">
    <location>
        <begin position="47"/>
        <end position="84"/>
    </location>
</feature>
<dbReference type="RefSeq" id="WP_215488603.1">
    <property type="nucleotide sequence ID" value="NZ_BAAAPJ010000005.1"/>
</dbReference>
<evidence type="ECO:0000313" key="3">
    <source>
        <dbReference type="EMBL" id="MBT8799368.1"/>
    </source>
</evidence>
<accession>A0ABS5Y0J7</accession>
<name>A0ABS5Y0J7_9MICO</name>
<comment type="caution">
    <text evidence="3">The sequence shown here is derived from an EMBL/GenBank/DDBJ whole genome shotgun (WGS) entry which is preliminary data.</text>
</comment>
<evidence type="ECO:0000256" key="2">
    <source>
        <dbReference type="SAM" id="Phobius"/>
    </source>
</evidence>
<proteinExistence type="predicted"/>
<keyword evidence="2" id="KW-1133">Transmembrane helix</keyword>